<keyword evidence="3" id="KW-0165">Cleavage on pair of basic residues</keyword>
<comment type="similarity">
    <text evidence="1">Belongs to the insulin family.</text>
</comment>
<dbReference type="RefSeq" id="XP_001353876.4">
    <property type="nucleotide sequence ID" value="XM_001353840.4"/>
</dbReference>
<gene>
    <name evidence="8" type="primary">Ilp1</name>
</gene>
<dbReference type="PANTHER" id="PTHR13647:SF4">
    <property type="entry name" value="INSULIN-LIKE PEPTIDE 1-RELATED"/>
    <property type="match status" value="1"/>
</dbReference>
<dbReference type="PRINTS" id="PR00276">
    <property type="entry name" value="INSULINFAMLY"/>
</dbReference>
<dbReference type="ExpressionAtlas" id="A0A6I8UDQ7">
    <property type="expression patterns" value="baseline"/>
</dbReference>
<comment type="subunit">
    <text evidence="2">Heterodimer of a B chain and an A chain linked by two disulfide bonds.</text>
</comment>
<evidence type="ECO:0000256" key="5">
    <source>
        <dbReference type="ARBA" id="ARBA00023157"/>
    </source>
</evidence>
<dbReference type="InterPro" id="IPR022352">
    <property type="entry name" value="Ins/IGF/rlx"/>
</dbReference>
<keyword evidence="4" id="KW-0732">Signal</keyword>
<evidence type="ECO:0000313" key="7">
    <source>
        <dbReference type="Proteomes" id="UP000001819"/>
    </source>
</evidence>
<evidence type="ECO:0000256" key="3">
    <source>
        <dbReference type="ARBA" id="ARBA00022685"/>
    </source>
</evidence>
<proteinExistence type="inferred from homology"/>
<dbReference type="GO" id="GO:0005179">
    <property type="term" value="F:hormone activity"/>
    <property type="evidence" value="ECO:0007669"/>
    <property type="project" value="InterPro"/>
</dbReference>
<feature type="domain" description="Insulin-like" evidence="6">
    <location>
        <begin position="54"/>
        <end position="142"/>
    </location>
</feature>
<dbReference type="Pfam" id="PF00049">
    <property type="entry name" value="Insulin"/>
    <property type="match status" value="1"/>
</dbReference>
<dbReference type="CDD" id="cd04366">
    <property type="entry name" value="IlGF_insulin_bombyxin_like"/>
    <property type="match status" value="1"/>
</dbReference>
<evidence type="ECO:0000256" key="2">
    <source>
        <dbReference type="ARBA" id="ARBA00011207"/>
    </source>
</evidence>
<dbReference type="InterPro" id="IPR016179">
    <property type="entry name" value="Insulin-like"/>
</dbReference>
<name>A0A6I8UDQ7_DROPS</name>
<reference evidence="8" key="1">
    <citation type="submission" date="2025-08" db="UniProtKB">
        <authorList>
            <consortium name="RefSeq"/>
        </authorList>
    </citation>
    <scope>IDENTIFICATION</scope>
    <source>
        <strain evidence="8">MV-25-SWS-2005</strain>
        <tissue evidence="8">Whole body</tissue>
    </source>
</reference>
<dbReference type="InterPro" id="IPR036438">
    <property type="entry name" value="Insulin-like_sf"/>
</dbReference>
<dbReference type="SUPFAM" id="SSF56994">
    <property type="entry name" value="Insulin-like"/>
    <property type="match status" value="1"/>
</dbReference>
<dbReference type="InParanoid" id="A0A6I8UDQ7"/>
<evidence type="ECO:0000313" key="8">
    <source>
        <dbReference type="RefSeq" id="XP_001353876.4"/>
    </source>
</evidence>
<dbReference type="FunCoup" id="A0A6I8UDQ7">
    <property type="interactions" value="233"/>
</dbReference>
<evidence type="ECO:0000256" key="4">
    <source>
        <dbReference type="ARBA" id="ARBA00022729"/>
    </source>
</evidence>
<protein>
    <submittedName>
        <fullName evidence="8">Probable insulin-like peptide 1</fullName>
    </submittedName>
</protein>
<organism evidence="7 8">
    <name type="scientific">Drosophila pseudoobscura pseudoobscura</name>
    <name type="common">Fruit fly</name>
    <dbReference type="NCBI Taxonomy" id="46245"/>
    <lineage>
        <taxon>Eukaryota</taxon>
        <taxon>Metazoa</taxon>
        <taxon>Ecdysozoa</taxon>
        <taxon>Arthropoda</taxon>
        <taxon>Hexapoda</taxon>
        <taxon>Insecta</taxon>
        <taxon>Pterygota</taxon>
        <taxon>Neoptera</taxon>
        <taxon>Endopterygota</taxon>
        <taxon>Diptera</taxon>
        <taxon>Brachycera</taxon>
        <taxon>Muscomorpha</taxon>
        <taxon>Ephydroidea</taxon>
        <taxon>Drosophilidae</taxon>
        <taxon>Drosophila</taxon>
        <taxon>Sophophora</taxon>
    </lineage>
</organism>
<dbReference type="Proteomes" id="UP000001819">
    <property type="component" value="Chromosome X"/>
</dbReference>
<dbReference type="GO" id="GO:0005576">
    <property type="term" value="C:extracellular region"/>
    <property type="evidence" value="ECO:0007669"/>
    <property type="project" value="InterPro"/>
</dbReference>
<dbReference type="KEGG" id="dpo:4813355"/>
<keyword evidence="5" id="KW-1015">Disulfide bond</keyword>
<evidence type="ECO:0000259" key="6">
    <source>
        <dbReference type="SMART" id="SM00078"/>
    </source>
</evidence>
<accession>A0A6I8UDQ7</accession>
<keyword evidence="7" id="KW-1185">Reference proteome</keyword>
<dbReference type="Gene3D" id="1.10.100.10">
    <property type="entry name" value="Insulin-like"/>
    <property type="match status" value="1"/>
</dbReference>
<evidence type="ECO:0000256" key="1">
    <source>
        <dbReference type="ARBA" id="ARBA00009034"/>
    </source>
</evidence>
<sequence length="145" mass="16248">MPSNSQNRLSHRMLGKDTSAITAVQVSRRHWPLVMLIFLAVVQGHVHQLQQGSHKLCGQALSDAMDVVCAHGYNTLPQKKSSTVDAQDDEVPEYALSPLLTSLYGAEVLIKTRRHRRQRSSGGIYDECCVYSCRYEELASYCLPK</sequence>
<dbReference type="PANTHER" id="PTHR13647">
    <property type="entry name" value="INSULIN-LIKE PEPTIDE 2-RELATED"/>
    <property type="match status" value="1"/>
</dbReference>
<dbReference type="AlphaFoldDB" id="A0A6I8UDQ7"/>
<dbReference type="SMART" id="SM00078">
    <property type="entry name" value="IlGF"/>
    <property type="match status" value="1"/>
</dbReference>